<sequence>MSWQVEKALDDLMAQERGAVCYPFGTRHAMAICYPNTYDVAMSNLGMQIIYREVNGREDWLCERAFLPDKDLMKVFDKTGEPLISLENRRPLSDFEILGLSVSFEMDYFNVPKILEMGRIPILAADRGDEDTLVVMGGPVAFFNAEPLSPFVDVVLVGEGEHFIHSFLDAYGEGKARGLGRHELLRYLAIHVPGVYVPSLYRHEYDDDGHVVRIVPEEGIPAKVERQWHELDQPAETVIATPNTEFGAMYLIEIARGCGRHCRFCMAGYCYRRPRVRPLDYVKSAVLRGKELGKKIGLMGAAISDYPYIDELVTFIRDQGLAFSCASLRADSITPAIVKGLAESGQKTITLAPEAGSKHMRDIINKGITEEHLLQSIDLATAAGIRHVRMYIMVGLPMETDDDIQGIVDMTRRVQQHMAAIGNLSRITLSINPFIPKPFTPFQWMAMTEKKVVEKRLNFLKKALKDKQIELLIEPLRSAYIQGVLSRGDRRVGDLLVKAHEYGGVKGWKRAAKELHFDIKGFLYDQRPTDAVMPWDTIDTGLVPTYLTDELKKAETGEFTIPCFDGCRRCHICGGHHDEVGRT</sequence>
<dbReference type="CDD" id="cd01335">
    <property type="entry name" value="Radical_SAM"/>
    <property type="match status" value="1"/>
</dbReference>
<accession>A0A2S0M5H3</accession>
<evidence type="ECO:0000313" key="2">
    <source>
        <dbReference type="EMBL" id="AVO26706.1"/>
    </source>
</evidence>
<dbReference type="SFLD" id="SFLDG01082">
    <property type="entry name" value="B12-binding_domain_containing"/>
    <property type="match status" value="1"/>
</dbReference>
<dbReference type="InterPro" id="IPR023404">
    <property type="entry name" value="rSAM_horseshoe"/>
</dbReference>
<dbReference type="PANTHER" id="PTHR42731:SF5">
    <property type="entry name" value="RADICAL SAM DOMAIN PROTEIN"/>
    <property type="match status" value="1"/>
</dbReference>
<name>A0A2S0M5H3_MEGEL</name>
<evidence type="ECO:0000313" key="3">
    <source>
        <dbReference type="Proteomes" id="UP000238358"/>
    </source>
</evidence>
<dbReference type="OrthoDB" id="9806827at2"/>
<dbReference type="Pfam" id="PF04055">
    <property type="entry name" value="Radical_SAM"/>
    <property type="match status" value="1"/>
</dbReference>
<dbReference type="GO" id="GO:0051536">
    <property type="term" value="F:iron-sulfur cluster binding"/>
    <property type="evidence" value="ECO:0007669"/>
    <property type="project" value="InterPro"/>
</dbReference>
<dbReference type="EMBL" id="CP027569">
    <property type="protein sequence ID" value="AVO26706.1"/>
    <property type="molecule type" value="Genomic_DNA"/>
</dbReference>
<dbReference type="InterPro" id="IPR007197">
    <property type="entry name" value="rSAM"/>
</dbReference>
<dbReference type="GO" id="GO:0003824">
    <property type="term" value="F:catalytic activity"/>
    <property type="evidence" value="ECO:0007669"/>
    <property type="project" value="InterPro"/>
</dbReference>
<dbReference type="AlphaFoldDB" id="A0A2S0M5H3"/>
<evidence type="ECO:0000259" key="1">
    <source>
        <dbReference type="PROSITE" id="PS51918"/>
    </source>
</evidence>
<dbReference type="InterPro" id="IPR058240">
    <property type="entry name" value="rSAM_sf"/>
</dbReference>
<dbReference type="Pfam" id="PF19864">
    <property type="entry name" value="Radical_SAM_N2"/>
    <property type="match status" value="1"/>
</dbReference>
<dbReference type="SUPFAM" id="SSF102114">
    <property type="entry name" value="Radical SAM enzymes"/>
    <property type="match status" value="1"/>
</dbReference>
<feature type="domain" description="Radical SAM core" evidence="1">
    <location>
        <begin position="244"/>
        <end position="470"/>
    </location>
</feature>
<reference evidence="2 3" key="1">
    <citation type="journal article" date="2018" name="Genome Announc.">
        <title>Complete genomes of two Megasphaera elsdenii strains, NCIMB 702410 and ATCC 25940.</title>
        <authorList>
            <person name="Hatmaker E.A."/>
            <person name="O'Dell K."/>
            <person name="Riley L.A."/>
            <person name="Klingeman D.M."/>
            <person name="Guss A.M."/>
        </authorList>
    </citation>
    <scope>NUCLEOTIDE SEQUENCE [LARGE SCALE GENOMIC DNA]</scope>
    <source>
        <strain evidence="2 3">NCIMB702410</strain>
    </source>
</reference>
<dbReference type="RefSeq" id="WP_027895013.1">
    <property type="nucleotide sequence ID" value="NZ_CP027569.1"/>
</dbReference>
<dbReference type="InterPro" id="IPR045784">
    <property type="entry name" value="Radical_SAM_N2"/>
</dbReference>
<dbReference type="Proteomes" id="UP000238358">
    <property type="component" value="Chromosome"/>
</dbReference>
<dbReference type="Gene3D" id="3.80.30.20">
    <property type="entry name" value="tm_1862 like domain"/>
    <property type="match status" value="1"/>
</dbReference>
<dbReference type="InterPro" id="IPR006638">
    <property type="entry name" value="Elp3/MiaA/NifB-like_rSAM"/>
</dbReference>
<gene>
    <name evidence="2" type="ORF">C6Y28_03230</name>
</gene>
<dbReference type="PANTHER" id="PTHR42731">
    <property type="entry name" value="SLL1084 PROTEIN"/>
    <property type="match status" value="1"/>
</dbReference>
<dbReference type="PROSITE" id="PS51918">
    <property type="entry name" value="RADICAL_SAM"/>
    <property type="match status" value="1"/>
</dbReference>
<dbReference type="SMART" id="SM00729">
    <property type="entry name" value="Elp3"/>
    <property type="match status" value="1"/>
</dbReference>
<dbReference type="SFLD" id="SFLDS00029">
    <property type="entry name" value="Radical_SAM"/>
    <property type="match status" value="1"/>
</dbReference>
<organism evidence="2 3">
    <name type="scientific">Megasphaera elsdenii</name>
    <dbReference type="NCBI Taxonomy" id="907"/>
    <lineage>
        <taxon>Bacteria</taxon>
        <taxon>Bacillati</taxon>
        <taxon>Bacillota</taxon>
        <taxon>Negativicutes</taxon>
        <taxon>Veillonellales</taxon>
        <taxon>Veillonellaceae</taxon>
        <taxon>Megasphaera</taxon>
    </lineage>
</organism>
<proteinExistence type="predicted"/>
<protein>
    <submittedName>
        <fullName evidence="2">Radical SAM protein</fullName>
    </submittedName>
</protein>